<evidence type="ECO:0000256" key="3">
    <source>
        <dbReference type="SAM" id="Phobius"/>
    </source>
</evidence>
<feature type="coiled-coil region" evidence="1">
    <location>
        <begin position="468"/>
        <end position="502"/>
    </location>
</feature>
<dbReference type="PANTHER" id="PTHR34562:SF13">
    <property type="entry name" value="OS08G0497900 PROTEIN"/>
    <property type="match status" value="1"/>
</dbReference>
<keyword evidence="3" id="KW-0472">Membrane</keyword>
<keyword evidence="3" id="KW-0812">Transmembrane</keyword>
<feature type="compositionally biased region" description="Basic and acidic residues" evidence="2">
    <location>
        <begin position="169"/>
        <end position="185"/>
    </location>
</feature>
<keyword evidence="1" id="KW-0175">Coiled coil</keyword>
<evidence type="ECO:0000256" key="2">
    <source>
        <dbReference type="SAM" id="MobiDB-lite"/>
    </source>
</evidence>
<evidence type="ECO:0008006" key="6">
    <source>
        <dbReference type="Google" id="ProtNLM"/>
    </source>
</evidence>
<feature type="transmembrane region" description="Helical" evidence="3">
    <location>
        <begin position="508"/>
        <end position="528"/>
    </location>
</feature>
<reference evidence="4 5" key="2">
    <citation type="submission" date="2024-10" db="EMBL/GenBank/DDBJ databases">
        <authorList>
            <person name="Ryan C."/>
        </authorList>
    </citation>
    <scope>NUCLEOTIDE SEQUENCE [LARGE SCALE GENOMIC DNA]</scope>
</reference>
<feature type="compositionally biased region" description="Basic residues" evidence="2">
    <location>
        <begin position="45"/>
        <end position="54"/>
    </location>
</feature>
<keyword evidence="5" id="KW-1185">Reference proteome</keyword>
<evidence type="ECO:0000256" key="1">
    <source>
        <dbReference type="SAM" id="Coils"/>
    </source>
</evidence>
<organism evidence="4 5">
    <name type="scientific">Urochloa decumbens</name>
    <dbReference type="NCBI Taxonomy" id="240449"/>
    <lineage>
        <taxon>Eukaryota</taxon>
        <taxon>Viridiplantae</taxon>
        <taxon>Streptophyta</taxon>
        <taxon>Embryophyta</taxon>
        <taxon>Tracheophyta</taxon>
        <taxon>Spermatophyta</taxon>
        <taxon>Magnoliopsida</taxon>
        <taxon>Liliopsida</taxon>
        <taxon>Poales</taxon>
        <taxon>Poaceae</taxon>
        <taxon>PACMAD clade</taxon>
        <taxon>Panicoideae</taxon>
        <taxon>Panicodae</taxon>
        <taxon>Paniceae</taxon>
        <taxon>Melinidinae</taxon>
        <taxon>Urochloa</taxon>
    </lineage>
</organism>
<feature type="compositionally biased region" description="Low complexity" evidence="2">
    <location>
        <begin position="13"/>
        <end position="25"/>
    </location>
</feature>
<keyword evidence="3" id="KW-1133">Transmembrane helix</keyword>
<feature type="compositionally biased region" description="Low complexity" evidence="2">
    <location>
        <begin position="225"/>
        <end position="236"/>
    </location>
</feature>
<feature type="coiled-coil region" evidence="1">
    <location>
        <begin position="324"/>
        <end position="402"/>
    </location>
</feature>
<evidence type="ECO:0000313" key="5">
    <source>
        <dbReference type="Proteomes" id="UP001497457"/>
    </source>
</evidence>
<gene>
    <name evidence="4" type="ORF">URODEC1_LOCUS65389</name>
</gene>
<dbReference type="Proteomes" id="UP001497457">
    <property type="component" value="Chromosome 26rd"/>
</dbReference>
<feature type="compositionally biased region" description="Low complexity" evidence="2">
    <location>
        <begin position="106"/>
        <end position="122"/>
    </location>
</feature>
<dbReference type="AlphaFoldDB" id="A0ABC9BH63"/>
<feature type="compositionally biased region" description="Low complexity" evidence="2">
    <location>
        <begin position="187"/>
        <end position="197"/>
    </location>
</feature>
<evidence type="ECO:0000313" key="4">
    <source>
        <dbReference type="EMBL" id="CAL5001432.1"/>
    </source>
</evidence>
<accession>A0ABC9BH63</accession>
<feature type="compositionally biased region" description="Polar residues" evidence="2">
    <location>
        <begin position="1"/>
        <end position="12"/>
    </location>
</feature>
<dbReference type="PANTHER" id="PTHR34562">
    <property type="entry name" value="WPP DOMAIN-INTERACTING PROTEIN 2"/>
    <property type="match status" value="1"/>
</dbReference>
<reference evidence="5" key="1">
    <citation type="submission" date="2024-06" db="EMBL/GenBank/DDBJ databases">
        <authorList>
            <person name="Ryan C."/>
        </authorList>
    </citation>
    <scope>NUCLEOTIDE SEQUENCE [LARGE SCALE GENOMIC DNA]</scope>
</reference>
<protein>
    <recommendedName>
        <fullName evidence="6">WPP domain-interacting protein 2</fullName>
    </recommendedName>
</protein>
<feature type="region of interest" description="Disordered" evidence="2">
    <location>
        <begin position="141"/>
        <end position="280"/>
    </location>
</feature>
<feature type="compositionally biased region" description="Low complexity" evidence="2">
    <location>
        <begin position="62"/>
        <end position="72"/>
    </location>
</feature>
<name>A0ABC9BH63_9POAL</name>
<sequence>MPSMGSASNGPIESSAESPAPAAEAYAEEEAVPRNSPAAAATKGRGLRRWRRIRRGQEQQREGYANAAAAAVGGTGGAGDEDSAQLNKRRLPLPAGAPKGRHEAPAAEAESSSASVESRFVPPAGLDPGLGLLVASAGFSVGAGGAESDQSEDRSSKSSTAASAPRVLPRHEHALLFQRERDRLPRSRAAAAAALHGRNPRAARSRADRPRVAYSAAVSAEADNSRSSVESDLRSSNALKARQSGAGRNGGHMVSSDYCDRSDEEQPSEEVRSTGYCKDNGSSVLGRSAQMSADPGYGVYEASVGKGQNGRLHPGADCYTESTLLLLQRTQEALENEIEKIMAIGNEHTDDLDAHDDKWSGSVNLQPIEEISDRIKHLESRLEESSALKKEKDSRIDELEATAVKNTNLLVSQSELDQIYQEKMETEIHCTILTRAYQASVTLAEDQMALYEAQKSLSEDYRQLGLKLRHTENRAMVLEEMAEKLQVQCKELSNSSKVLQLQSKASRVSLFCFIQFILVCIAIGTYLIRLSPSSSEVVPT</sequence>
<dbReference type="EMBL" id="OZ075136">
    <property type="protein sequence ID" value="CAL5001432.1"/>
    <property type="molecule type" value="Genomic_DNA"/>
</dbReference>
<proteinExistence type="predicted"/>
<feature type="region of interest" description="Disordered" evidence="2">
    <location>
        <begin position="1"/>
        <end position="122"/>
    </location>
</feature>
<dbReference type="InterPro" id="IPR044696">
    <property type="entry name" value="WIP1/2/3"/>
</dbReference>